<dbReference type="PROSITE" id="PS00108">
    <property type="entry name" value="PROTEIN_KINASE_ST"/>
    <property type="match status" value="1"/>
</dbReference>
<evidence type="ECO:0000256" key="5">
    <source>
        <dbReference type="ARBA" id="ARBA00022884"/>
    </source>
</evidence>
<dbReference type="Proteomes" id="UP000694701">
    <property type="component" value="Unplaced"/>
</dbReference>
<evidence type="ECO:0000256" key="9">
    <source>
        <dbReference type="SAM" id="MobiDB-lite"/>
    </source>
</evidence>
<feature type="binding site" evidence="8">
    <location>
        <position position="384"/>
    </location>
    <ligand>
        <name>ATP</name>
        <dbReference type="ChEBI" id="CHEBI:30616"/>
    </ligand>
</feature>
<dbReference type="InterPro" id="IPR044452">
    <property type="entry name" value="EIF2AK2_DSRM_1"/>
</dbReference>
<dbReference type="AlphaFoldDB" id="A0A8C2J7C1"/>
<dbReference type="PANTHER" id="PTHR11042">
    <property type="entry name" value="EUKARYOTIC TRANSLATION INITIATION FACTOR 2-ALPHA KINASE EIF2-ALPHA KINASE -RELATED"/>
    <property type="match status" value="1"/>
</dbReference>
<feature type="compositionally biased region" description="Polar residues" evidence="9">
    <location>
        <begin position="329"/>
        <end position="346"/>
    </location>
</feature>
<feature type="compositionally biased region" description="Polar residues" evidence="9">
    <location>
        <begin position="276"/>
        <end position="286"/>
    </location>
</feature>
<dbReference type="GO" id="GO:0005524">
    <property type="term" value="F:ATP binding"/>
    <property type="evidence" value="ECO:0007669"/>
    <property type="project" value="UniProtKB-UniRule"/>
</dbReference>
<keyword evidence="2 8" id="KW-0547">Nucleotide-binding</keyword>
<dbReference type="PROSITE" id="PS50011">
    <property type="entry name" value="PROTEIN_KINASE_DOM"/>
    <property type="match status" value="1"/>
</dbReference>
<dbReference type="SUPFAM" id="SSF56112">
    <property type="entry name" value="Protein kinase-like (PK-like)"/>
    <property type="match status" value="1"/>
</dbReference>
<dbReference type="InterPro" id="IPR014720">
    <property type="entry name" value="dsRBD_dom"/>
</dbReference>
<dbReference type="Gene3D" id="3.30.200.20">
    <property type="entry name" value="Phosphorylase Kinase, domain 1"/>
    <property type="match status" value="1"/>
</dbReference>
<feature type="domain" description="DRBM" evidence="11">
    <location>
        <begin position="210"/>
        <end position="278"/>
    </location>
</feature>
<dbReference type="InterPro" id="IPR017441">
    <property type="entry name" value="Protein_kinase_ATP_BS"/>
</dbReference>
<keyword evidence="5 7" id="KW-0694">RNA-binding</keyword>
<evidence type="ECO:0000313" key="12">
    <source>
        <dbReference type="Ensembl" id="ENSCCRP00020090307.1"/>
    </source>
</evidence>
<feature type="compositionally biased region" description="Low complexity" evidence="9">
    <location>
        <begin position="294"/>
        <end position="309"/>
    </location>
</feature>
<dbReference type="SMART" id="SM00220">
    <property type="entry name" value="S_TKc"/>
    <property type="match status" value="1"/>
</dbReference>
<dbReference type="CDD" id="cd13996">
    <property type="entry name" value="STKc_EIF2AK"/>
    <property type="match status" value="1"/>
</dbReference>
<dbReference type="PROSITE" id="PS00107">
    <property type="entry name" value="PROTEIN_KINASE_ATP"/>
    <property type="match status" value="1"/>
</dbReference>
<feature type="domain" description="Protein kinase" evidence="10">
    <location>
        <begin position="355"/>
        <end position="582"/>
    </location>
</feature>
<feature type="region of interest" description="Disordered" evidence="9">
    <location>
        <begin position="321"/>
        <end position="346"/>
    </location>
</feature>
<dbReference type="SUPFAM" id="SSF54768">
    <property type="entry name" value="dsRNA-binding domain-like"/>
    <property type="match status" value="3"/>
</dbReference>
<dbReference type="Ensembl" id="ENSCCRT00020098705.1">
    <property type="protein sequence ID" value="ENSCCRP00020090307.1"/>
    <property type="gene ID" value="ENSCCRG00020041395.1"/>
</dbReference>
<dbReference type="FunFam" id="3.30.160.20:FF:000045">
    <property type="entry name" value="Eukaryotic translation initiation factor 2-alpha kinase 2"/>
    <property type="match status" value="1"/>
</dbReference>
<dbReference type="GO" id="GO:0005634">
    <property type="term" value="C:nucleus"/>
    <property type="evidence" value="ECO:0007669"/>
    <property type="project" value="TreeGrafter"/>
</dbReference>
<dbReference type="PANTHER" id="PTHR11042:SF194">
    <property type="entry name" value="DOUBLE-STRANDED RNA ACTIVATED PROTEIN KINASE"/>
    <property type="match status" value="1"/>
</dbReference>
<evidence type="ECO:0000256" key="6">
    <source>
        <dbReference type="ARBA" id="ARBA00037982"/>
    </source>
</evidence>
<organism evidence="12 13">
    <name type="scientific">Cyprinus carpio</name>
    <name type="common">Common carp</name>
    <dbReference type="NCBI Taxonomy" id="7962"/>
    <lineage>
        <taxon>Eukaryota</taxon>
        <taxon>Metazoa</taxon>
        <taxon>Chordata</taxon>
        <taxon>Craniata</taxon>
        <taxon>Vertebrata</taxon>
        <taxon>Euteleostomi</taxon>
        <taxon>Actinopterygii</taxon>
        <taxon>Neopterygii</taxon>
        <taxon>Teleostei</taxon>
        <taxon>Ostariophysi</taxon>
        <taxon>Cypriniformes</taxon>
        <taxon>Cyprinidae</taxon>
        <taxon>Cyprininae</taxon>
        <taxon>Cyprinus</taxon>
    </lineage>
</organism>
<dbReference type="PROSITE" id="PS50137">
    <property type="entry name" value="DS_RBD"/>
    <property type="match status" value="3"/>
</dbReference>
<evidence type="ECO:0000256" key="3">
    <source>
        <dbReference type="ARBA" id="ARBA00022777"/>
    </source>
</evidence>
<dbReference type="FunFam" id="3.30.200.20:FF:000548">
    <property type="entry name" value="Z-DNA binding protein kinase"/>
    <property type="match status" value="1"/>
</dbReference>
<evidence type="ECO:0000256" key="4">
    <source>
        <dbReference type="ARBA" id="ARBA00022840"/>
    </source>
</evidence>
<feature type="domain" description="DRBM" evidence="11">
    <location>
        <begin position="99"/>
        <end position="169"/>
    </location>
</feature>
<evidence type="ECO:0000256" key="7">
    <source>
        <dbReference type="PROSITE-ProRule" id="PRU00266"/>
    </source>
</evidence>
<feature type="compositionally biased region" description="Basic and acidic residues" evidence="9">
    <location>
        <begin position="254"/>
        <end position="266"/>
    </location>
</feature>
<name>A0A8C2J7C1_CYPCA</name>
<dbReference type="InterPro" id="IPR011009">
    <property type="entry name" value="Kinase-like_dom_sf"/>
</dbReference>
<dbReference type="GO" id="GO:0005737">
    <property type="term" value="C:cytoplasm"/>
    <property type="evidence" value="ECO:0007669"/>
    <property type="project" value="TreeGrafter"/>
</dbReference>
<sequence length="582" mass="65636">MESLSGNYISQLNEYQQKTQCTVEYEEGSTDGPSHNKTFTMRAVVNGQRYSEGTGKTKKEAKQNAAKNALKCIKTTQNIEPTTSSVQNPPNNTTVSQRNYICWLNEYSQKSKLFFKPHESTKMDPGSTQLCTYVCKYVCGDREFPEAYGKNKKDAKEAAATRVYEELNKTHNALNSSLKNEFVLLCSRASPESVFLSFADESRSATPDSNYIALLNNYCQKHNRVFDFKLVEKRGPPHNPEFVYKVVMKGKEYPEGQGKSTKEAKQHAAQRAWSEINEQSGWTTQAGRFRNTHSSKSSSETPSSSSSIVFKDSSAVTSPVVISPVGPNMNAQNPAKPSGGQTSNQATKSRFLEDFDSINPIGKGGFGRVFKARRVLENTYFAVKIVKSTEKARREVGALAKFNNANIVRYYTSWVEDTAYRHESSESYSLSDSGSDPGTKFLYIQMEFCEGDTLRAWIDERNSSDVRDAERRTEAAQINRQVLVAVKYIHSKGLIHRDLKPLNIMFSSEGRVKVGDFGLVTAAENNNDEHLLERTKRTGTRIYMSPEQATQTSYDRKVDIYALGLIYFELLWNLVRDERKKV</sequence>
<dbReference type="InterPro" id="IPR050339">
    <property type="entry name" value="CC_SR_Kinase"/>
</dbReference>
<proteinExistence type="inferred from homology"/>
<evidence type="ECO:0000256" key="8">
    <source>
        <dbReference type="PROSITE-ProRule" id="PRU10141"/>
    </source>
</evidence>
<dbReference type="Gene3D" id="3.30.160.20">
    <property type="match status" value="3"/>
</dbReference>
<accession>A0A8C2J7C1</accession>
<dbReference type="Pfam" id="PF00035">
    <property type="entry name" value="dsrm"/>
    <property type="match status" value="3"/>
</dbReference>
<keyword evidence="4 8" id="KW-0067">ATP-binding</keyword>
<evidence type="ECO:0000259" key="10">
    <source>
        <dbReference type="PROSITE" id="PS50011"/>
    </source>
</evidence>
<evidence type="ECO:0000259" key="11">
    <source>
        <dbReference type="PROSITE" id="PS50137"/>
    </source>
</evidence>
<dbReference type="InterPro" id="IPR000719">
    <property type="entry name" value="Prot_kinase_dom"/>
</dbReference>
<dbReference type="CDD" id="cd19903">
    <property type="entry name" value="DSRM_EIF2AK2_rpt1"/>
    <property type="match status" value="2"/>
</dbReference>
<evidence type="ECO:0000256" key="2">
    <source>
        <dbReference type="ARBA" id="ARBA00022741"/>
    </source>
</evidence>
<dbReference type="Gene3D" id="1.10.510.10">
    <property type="entry name" value="Transferase(Phosphotransferase) domain 1"/>
    <property type="match status" value="1"/>
</dbReference>
<dbReference type="Pfam" id="PF00069">
    <property type="entry name" value="Pkinase"/>
    <property type="match status" value="1"/>
</dbReference>
<reference evidence="12" key="1">
    <citation type="submission" date="2025-08" db="UniProtKB">
        <authorList>
            <consortium name="Ensembl"/>
        </authorList>
    </citation>
    <scope>IDENTIFICATION</scope>
</reference>
<evidence type="ECO:0000313" key="13">
    <source>
        <dbReference type="Proteomes" id="UP000694701"/>
    </source>
</evidence>
<feature type="region of interest" description="Disordered" evidence="9">
    <location>
        <begin position="254"/>
        <end position="309"/>
    </location>
</feature>
<dbReference type="CDD" id="cd20314">
    <property type="entry name" value="DSRM_EIF2AK2"/>
    <property type="match status" value="1"/>
</dbReference>
<dbReference type="GO" id="GO:0003725">
    <property type="term" value="F:double-stranded RNA binding"/>
    <property type="evidence" value="ECO:0007669"/>
    <property type="project" value="InterPro"/>
</dbReference>
<feature type="domain" description="DRBM" evidence="11">
    <location>
        <begin position="7"/>
        <end position="75"/>
    </location>
</feature>
<comment type="similarity">
    <text evidence="6">Belongs to the protein kinase superfamily. Ser/Thr protein kinase family. GCN2 subfamily.</text>
</comment>
<dbReference type="GO" id="GO:0004694">
    <property type="term" value="F:eukaryotic translation initiation factor 2alpha kinase activity"/>
    <property type="evidence" value="ECO:0007669"/>
    <property type="project" value="TreeGrafter"/>
</dbReference>
<dbReference type="FunFam" id="3.30.160.20:FF:000007">
    <property type="entry name" value="Double-stranded RNA-binding protein Staufen homolog 1"/>
    <property type="match status" value="1"/>
</dbReference>
<dbReference type="SMART" id="SM00358">
    <property type="entry name" value="DSRM"/>
    <property type="match status" value="3"/>
</dbReference>
<protein>
    <submittedName>
        <fullName evidence="12">Uncharacterized protein</fullName>
    </submittedName>
</protein>
<keyword evidence="1" id="KW-0808">Transferase</keyword>
<dbReference type="InterPro" id="IPR008271">
    <property type="entry name" value="Ser/Thr_kinase_AS"/>
</dbReference>
<evidence type="ECO:0000256" key="1">
    <source>
        <dbReference type="ARBA" id="ARBA00022679"/>
    </source>
</evidence>
<keyword evidence="3" id="KW-0418">Kinase</keyword>